<comment type="caution">
    <text evidence="2">The sequence shown here is derived from an EMBL/GenBank/DDBJ whole genome shotgun (WGS) entry which is preliminary data.</text>
</comment>
<proteinExistence type="inferred from homology"/>
<gene>
    <name evidence="2" type="ORF">UO65_4964</name>
</gene>
<sequence>MLVITTWDDVEAATRLGESLVEARLAACAQVVGPVRSVYRWEGAVTSSTEWQLHVKTTGERVAEVTEHIVAQHGYDVPEVIAVPITGGHRPYLDWVTAETG</sequence>
<dbReference type="InterPro" id="IPR015867">
    <property type="entry name" value="N-reg_PII/ATP_PRibTrfase_C"/>
</dbReference>
<dbReference type="PANTHER" id="PTHR23419">
    <property type="entry name" value="DIVALENT CATION TOLERANCE CUTA-RELATED"/>
    <property type="match status" value="1"/>
</dbReference>
<organism evidence="2 3">
    <name type="scientific">Actinokineospora spheciospongiae</name>
    <dbReference type="NCBI Taxonomy" id="909613"/>
    <lineage>
        <taxon>Bacteria</taxon>
        <taxon>Bacillati</taxon>
        <taxon>Actinomycetota</taxon>
        <taxon>Actinomycetes</taxon>
        <taxon>Pseudonocardiales</taxon>
        <taxon>Pseudonocardiaceae</taxon>
        <taxon>Actinokineospora</taxon>
    </lineage>
</organism>
<dbReference type="SUPFAM" id="SSF54913">
    <property type="entry name" value="GlnB-like"/>
    <property type="match status" value="1"/>
</dbReference>
<evidence type="ECO:0000313" key="3">
    <source>
        <dbReference type="Proteomes" id="UP000019277"/>
    </source>
</evidence>
<dbReference type="PANTHER" id="PTHR23419:SF8">
    <property type="entry name" value="FI09726P"/>
    <property type="match status" value="1"/>
</dbReference>
<dbReference type="GO" id="GO:0005507">
    <property type="term" value="F:copper ion binding"/>
    <property type="evidence" value="ECO:0007669"/>
    <property type="project" value="TreeGrafter"/>
</dbReference>
<dbReference type="EMBL" id="AYXG01000187">
    <property type="protein sequence ID" value="EWC59725.1"/>
    <property type="molecule type" value="Genomic_DNA"/>
</dbReference>
<dbReference type="Gene3D" id="3.30.70.120">
    <property type="match status" value="1"/>
</dbReference>
<dbReference type="STRING" id="909613.UO65_4964"/>
<keyword evidence="3" id="KW-1185">Reference proteome</keyword>
<evidence type="ECO:0000256" key="1">
    <source>
        <dbReference type="ARBA" id="ARBA00010169"/>
    </source>
</evidence>
<protein>
    <submittedName>
        <fullName evidence="2">Periplasmic divalent cation tolerance protein CutA</fullName>
    </submittedName>
</protein>
<dbReference type="InterPro" id="IPR004323">
    <property type="entry name" value="Ion_tolerance_CutA"/>
</dbReference>
<dbReference type="eggNOG" id="COG1324">
    <property type="taxonomic scope" value="Bacteria"/>
</dbReference>
<accession>W7IFR4</accession>
<dbReference type="GO" id="GO:0010038">
    <property type="term" value="P:response to metal ion"/>
    <property type="evidence" value="ECO:0007669"/>
    <property type="project" value="InterPro"/>
</dbReference>
<dbReference type="Pfam" id="PF03091">
    <property type="entry name" value="CutA1"/>
    <property type="match status" value="1"/>
</dbReference>
<comment type="similarity">
    <text evidence="1">Belongs to the CutA family.</text>
</comment>
<dbReference type="AlphaFoldDB" id="W7IFR4"/>
<name>W7IFR4_9PSEU</name>
<dbReference type="InterPro" id="IPR011322">
    <property type="entry name" value="N-reg_PII-like_a/b"/>
</dbReference>
<evidence type="ECO:0000313" key="2">
    <source>
        <dbReference type="EMBL" id="EWC59725.1"/>
    </source>
</evidence>
<reference evidence="2 3" key="1">
    <citation type="journal article" date="2014" name="Genome Announc.">
        <title>Draft Genome Sequence of the Antitrypanosomally Active Sponge-Associated Bacterium Actinokineospora sp. Strain EG49.</title>
        <authorList>
            <person name="Harjes J."/>
            <person name="Ryu T."/>
            <person name="Abdelmohsen U.R."/>
            <person name="Moitinho-Silva L."/>
            <person name="Horn H."/>
            <person name="Ravasi T."/>
            <person name="Hentschel U."/>
        </authorList>
    </citation>
    <scope>NUCLEOTIDE SEQUENCE [LARGE SCALE GENOMIC DNA]</scope>
    <source>
        <strain evidence="2 3">EG49</strain>
    </source>
</reference>
<dbReference type="Proteomes" id="UP000019277">
    <property type="component" value="Unassembled WGS sequence"/>
</dbReference>